<sequence>MTSQSTRLAGKTLKPLADHQGSIARAISCQSVQHGNNTKQHKTKRTTCDVLRMMVRQVLLLDWMKVPSVILVAENRHKKEGRSTDYFKVSET</sequence>
<name>A0ACB8YUI0_CICIN</name>
<reference evidence="2" key="1">
    <citation type="journal article" date="2022" name="Mol. Ecol. Resour.">
        <title>The genomes of chicory, endive, great burdock and yacon provide insights into Asteraceae palaeo-polyploidization history and plant inulin production.</title>
        <authorList>
            <person name="Fan W."/>
            <person name="Wang S."/>
            <person name="Wang H."/>
            <person name="Wang A."/>
            <person name="Jiang F."/>
            <person name="Liu H."/>
            <person name="Zhao H."/>
            <person name="Xu D."/>
            <person name="Zhang Y."/>
        </authorList>
    </citation>
    <scope>NUCLEOTIDE SEQUENCE [LARGE SCALE GENOMIC DNA]</scope>
    <source>
        <strain evidence="2">cv. Punajuju</strain>
    </source>
</reference>
<dbReference type="EMBL" id="CM042017">
    <property type="protein sequence ID" value="KAI3689014.1"/>
    <property type="molecule type" value="Genomic_DNA"/>
</dbReference>
<evidence type="ECO:0000313" key="2">
    <source>
        <dbReference type="Proteomes" id="UP001055811"/>
    </source>
</evidence>
<comment type="caution">
    <text evidence="1">The sequence shown here is derived from an EMBL/GenBank/DDBJ whole genome shotgun (WGS) entry which is preliminary data.</text>
</comment>
<reference evidence="1 2" key="2">
    <citation type="journal article" date="2022" name="Mol. Ecol. Resour.">
        <title>The genomes of chicory, endive, great burdock and yacon provide insights into Asteraceae paleo-polyploidization history and plant inulin production.</title>
        <authorList>
            <person name="Fan W."/>
            <person name="Wang S."/>
            <person name="Wang H."/>
            <person name="Wang A."/>
            <person name="Jiang F."/>
            <person name="Liu H."/>
            <person name="Zhao H."/>
            <person name="Xu D."/>
            <person name="Zhang Y."/>
        </authorList>
    </citation>
    <scope>NUCLEOTIDE SEQUENCE [LARGE SCALE GENOMIC DNA]</scope>
    <source>
        <strain evidence="2">cv. Punajuju</strain>
        <tissue evidence="1">Leaves</tissue>
    </source>
</reference>
<gene>
    <name evidence="1" type="ORF">L2E82_46962</name>
</gene>
<accession>A0ACB8YUI0</accession>
<proteinExistence type="predicted"/>
<dbReference type="Proteomes" id="UP001055811">
    <property type="component" value="Linkage Group LG09"/>
</dbReference>
<organism evidence="1 2">
    <name type="scientific">Cichorium intybus</name>
    <name type="common">Chicory</name>
    <dbReference type="NCBI Taxonomy" id="13427"/>
    <lineage>
        <taxon>Eukaryota</taxon>
        <taxon>Viridiplantae</taxon>
        <taxon>Streptophyta</taxon>
        <taxon>Embryophyta</taxon>
        <taxon>Tracheophyta</taxon>
        <taxon>Spermatophyta</taxon>
        <taxon>Magnoliopsida</taxon>
        <taxon>eudicotyledons</taxon>
        <taxon>Gunneridae</taxon>
        <taxon>Pentapetalae</taxon>
        <taxon>asterids</taxon>
        <taxon>campanulids</taxon>
        <taxon>Asterales</taxon>
        <taxon>Asteraceae</taxon>
        <taxon>Cichorioideae</taxon>
        <taxon>Cichorieae</taxon>
        <taxon>Cichoriinae</taxon>
        <taxon>Cichorium</taxon>
    </lineage>
</organism>
<evidence type="ECO:0000313" key="1">
    <source>
        <dbReference type="EMBL" id="KAI3689014.1"/>
    </source>
</evidence>
<protein>
    <submittedName>
        <fullName evidence="1">Uncharacterized protein</fullName>
    </submittedName>
</protein>
<keyword evidence="2" id="KW-1185">Reference proteome</keyword>